<protein>
    <recommendedName>
        <fullName evidence="2">protein-tyrosine-phosphatase</fullName>
        <ecNumber evidence="2">3.1.3.48</ecNumber>
    </recommendedName>
</protein>
<evidence type="ECO:0000313" key="8">
    <source>
        <dbReference type="EMBL" id="KAK1768632.1"/>
    </source>
</evidence>
<evidence type="ECO:0000256" key="5">
    <source>
        <dbReference type="SAM" id="MobiDB-lite"/>
    </source>
</evidence>
<feature type="compositionally biased region" description="Low complexity" evidence="5">
    <location>
        <begin position="701"/>
        <end position="712"/>
    </location>
</feature>
<evidence type="ECO:0000256" key="3">
    <source>
        <dbReference type="ARBA" id="ARBA00022801"/>
    </source>
</evidence>
<feature type="compositionally biased region" description="Low complexity" evidence="5">
    <location>
        <begin position="784"/>
        <end position="794"/>
    </location>
</feature>
<organism evidence="8 9">
    <name type="scientific">Phialemonium atrogriseum</name>
    <dbReference type="NCBI Taxonomy" id="1093897"/>
    <lineage>
        <taxon>Eukaryota</taxon>
        <taxon>Fungi</taxon>
        <taxon>Dikarya</taxon>
        <taxon>Ascomycota</taxon>
        <taxon>Pezizomycotina</taxon>
        <taxon>Sordariomycetes</taxon>
        <taxon>Sordariomycetidae</taxon>
        <taxon>Cephalothecales</taxon>
        <taxon>Cephalothecaceae</taxon>
        <taxon>Phialemonium</taxon>
    </lineage>
</organism>
<dbReference type="Gene3D" id="3.90.190.10">
    <property type="entry name" value="Protein tyrosine phosphatase superfamily"/>
    <property type="match status" value="1"/>
</dbReference>
<feature type="compositionally biased region" description="Polar residues" evidence="5">
    <location>
        <begin position="133"/>
        <end position="144"/>
    </location>
</feature>
<evidence type="ECO:0000259" key="7">
    <source>
        <dbReference type="PROSITE" id="PS50056"/>
    </source>
</evidence>
<dbReference type="CDD" id="cd14521">
    <property type="entry name" value="DSP_fungal_SDP1-like"/>
    <property type="match status" value="1"/>
</dbReference>
<dbReference type="GO" id="GO:0033550">
    <property type="term" value="F:MAP kinase tyrosine phosphatase activity"/>
    <property type="evidence" value="ECO:0007669"/>
    <property type="project" value="TreeGrafter"/>
</dbReference>
<evidence type="ECO:0000256" key="1">
    <source>
        <dbReference type="ARBA" id="ARBA00008601"/>
    </source>
</evidence>
<gene>
    <name evidence="8" type="ORF">QBC33DRAFT_385497</name>
</gene>
<evidence type="ECO:0000259" key="6">
    <source>
        <dbReference type="PROSITE" id="PS50054"/>
    </source>
</evidence>
<keyword evidence="3" id="KW-0378">Hydrolase</keyword>
<feature type="domain" description="Tyrosine-protein phosphatase" evidence="6">
    <location>
        <begin position="323"/>
        <end position="517"/>
    </location>
</feature>
<dbReference type="PANTHER" id="PTHR10159">
    <property type="entry name" value="DUAL SPECIFICITY PROTEIN PHOSPHATASE"/>
    <property type="match status" value="1"/>
</dbReference>
<feature type="domain" description="Tyrosine specific protein phosphatases" evidence="7">
    <location>
        <begin position="437"/>
        <end position="488"/>
    </location>
</feature>
<dbReference type="GO" id="GO:0008330">
    <property type="term" value="F:protein tyrosine/threonine phosphatase activity"/>
    <property type="evidence" value="ECO:0007669"/>
    <property type="project" value="TreeGrafter"/>
</dbReference>
<feature type="compositionally biased region" description="Low complexity" evidence="5">
    <location>
        <begin position="84"/>
        <end position="117"/>
    </location>
</feature>
<keyword evidence="4" id="KW-0904">Protein phosphatase</keyword>
<feature type="compositionally biased region" description="Polar residues" evidence="5">
    <location>
        <begin position="620"/>
        <end position="633"/>
    </location>
</feature>
<reference evidence="8" key="1">
    <citation type="submission" date="2023-06" db="EMBL/GenBank/DDBJ databases">
        <title>Genome-scale phylogeny and comparative genomics of the fungal order Sordariales.</title>
        <authorList>
            <consortium name="Lawrence Berkeley National Laboratory"/>
            <person name="Hensen N."/>
            <person name="Bonometti L."/>
            <person name="Westerberg I."/>
            <person name="Brannstrom I.O."/>
            <person name="Guillou S."/>
            <person name="Cros-Aarteil S."/>
            <person name="Calhoun S."/>
            <person name="Haridas S."/>
            <person name="Kuo A."/>
            <person name="Mondo S."/>
            <person name="Pangilinan J."/>
            <person name="Riley R."/>
            <person name="Labutti K."/>
            <person name="Andreopoulos B."/>
            <person name="Lipzen A."/>
            <person name="Chen C."/>
            <person name="Yanf M."/>
            <person name="Daum C."/>
            <person name="Ng V."/>
            <person name="Clum A."/>
            <person name="Steindorff A."/>
            <person name="Ohm R."/>
            <person name="Martin F."/>
            <person name="Silar P."/>
            <person name="Natvig D."/>
            <person name="Lalanne C."/>
            <person name="Gautier V."/>
            <person name="Ament-Velasquez S.L."/>
            <person name="Kruys A."/>
            <person name="Hutchinson M.I."/>
            <person name="Powell A.J."/>
            <person name="Barry K."/>
            <person name="Miller A.N."/>
            <person name="Grigoriev I.V."/>
            <person name="Debuchy R."/>
            <person name="Gladieux P."/>
            <person name="Thoren M.H."/>
            <person name="Johannesson H."/>
        </authorList>
    </citation>
    <scope>NUCLEOTIDE SEQUENCE</scope>
    <source>
        <strain evidence="8">8032-3</strain>
    </source>
</reference>
<feature type="compositionally biased region" description="Basic and acidic residues" evidence="5">
    <location>
        <begin position="713"/>
        <end position="726"/>
    </location>
</feature>
<evidence type="ECO:0000256" key="4">
    <source>
        <dbReference type="ARBA" id="ARBA00022912"/>
    </source>
</evidence>
<dbReference type="AlphaFoldDB" id="A0AAJ0C347"/>
<dbReference type="RefSeq" id="XP_060284845.1">
    <property type="nucleotide sequence ID" value="XM_060424100.1"/>
</dbReference>
<dbReference type="InterPro" id="IPR020422">
    <property type="entry name" value="TYR_PHOSPHATASE_DUAL_dom"/>
</dbReference>
<dbReference type="GeneID" id="85307287"/>
<dbReference type="PROSITE" id="PS50056">
    <property type="entry name" value="TYR_PHOSPHATASE_2"/>
    <property type="match status" value="1"/>
</dbReference>
<dbReference type="GO" id="GO:0005829">
    <property type="term" value="C:cytosol"/>
    <property type="evidence" value="ECO:0007669"/>
    <property type="project" value="TreeGrafter"/>
</dbReference>
<feature type="region of interest" description="Disordered" evidence="5">
    <location>
        <begin position="50"/>
        <end position="117"/>
    </location>
</feature>
<dbReference type="Proteomes" id="UP001244011">
    <property type="component" value="Unassembled WGS sequence"/>
</dbReference>
<feature type="compositionally biased region" description="Basic and acidic residues" evidence="5">
    <location>
        <begin position="605"/>
        <end position="616"/>
    </location>
</feature>
<dbReference type="Pfam" id="PF00782">
    <property type="entry name" value="DSPc"/>
    <property type="match status" value="1"/>
</dbReference>
<dbReference type="InterPro" id="IPR029021">
    <property type="entry name" value="Prot-tyrosine_phosphatase-like"/>
</dbReference>
<evidence type="ECO:0000256" key="2">
    <source>
        <dbReference type="ARBA" id="ARBA00013064"/>
    </source>
</evidence>
<dbReference type="GO" id="GO:0005634">
    <property type="term" value="C:nucleus"/>
    <property type="evidence" value="ECO:0007669"/>
    <property type="project" value="TreeGrafter"/>
</dbReference>
<feature type="compositionally biased region" description="Polar residues" evidence="5">
    <location>
        <begin position="73"/>
        <end position="83"/>
    </location>
</feature>
<keyword evidence="9" id="KW-1185">Reference proteome</keyword>
<comment type="caution">
    <text evidence="8">The sequence shown here is derived from an EMBL/GenBank/DDBJ whole genome shotgun (WGS) entry which is preliminary data.</text>
</comment>
<dbReference type="SUPFAM" id="SSF52799">
    <property type="entry name" value="(Phosphotyrosine protein) phosphatases II"/>
    <property type="match status" value="1"/>
</dbReference>
<dbReference type="SMART" id="SM00195">
    <property type="entry name" value="DSPc"/>
    <property type="match status" value="1"/>
</dbReference>
<dbReference type="GO" id="GO:0043409">
    <property type="term" value="P:negative regulation of MAPK cascade"/>
    <property type="evidence" value="ECO:0007669"/>
    <property type="project" value="TreeGrafter"/>
</dbReference>
<dbReference type="InterPro" id="IPR000340">
    <property type="entry name" value="Dual-sp_phosphatase_cat-dom"/>
</dbReference>
<dbReference type="PANTHER" id="PTHR10159:SF519">
    <property type="entry name" value="DUAL SPECIFICITY PROTEIN PHOSPHATASE MPK3"/>
    <property type="match status" value="1"/>
</dbReference>
<comment type="similarity">
    <text evidence="1">Belongs to the protein-tyrosine phosphatase family. Non-receptor class dual specificity subfamily.</text>
</comment>
<dbReference type="EMBL" id="MU839005">
    <property type="protein sequence ID" value="KAK1768632.1"/>
    <property type="molecule type" value="Genomic_DNA"/>
</dbReference>
<dbReference type="InterPro" id="IPR000387">
    <property type="entry name" value="Tyr_Pase_dom"/>
</dbReference>
<dbReference type="InterPro" id="IPR016130">
    <property type="entry name" value="Tyr_Pase_AS"/>
</dbReference>
<dbReference type="PROSITE" id="PS00383">
    <property type="entry name" value="TYR_PHOSPHATASE_1"/>
    <property type="match status" value="1"/>
</dbReference>
<feature type="region of interest" description="Disordered" evidence="5">
    <location>
        <begin position="770"/>
        <end position="819"/>
    </location>
</feature>
<dbReference type="PROSITE" id="PS50054">
    <property type="entry name" value="TYR_PHOSPHATASE_DUAL"/>
    <property type="match status" value="1"/>
</dbReference>
<dbReference type="GO" id="GO:0017017">
    <property type="term" value="F:MAP kinase tyrosine/serine/threonine phosphatase activity"/>
    <property type="evidence" value="ECO:0007669"/>
    <property type="project" value="TreeGrafter"/>
</dbReference>
<feature type="region of interest" description="Disordered" evidence="5">
    <location>
        <begin position="133"/>
        <end position="160"/>
    </location>
</feature>
<name>A0AAJ0C347_9PEZI</name>
<proteinExistence type="inferred from homology"/>
<feature type="compositionally biased region" description="Low complexity" evidence="5">
    <location>
        <begin position="590"/>
        <end position="604"/>
    </location>
</feature>
<evidence type="ECO:0000313" key="9">
    <source>
        <dbReference type="Proteomes" id="UP001244011"/>
    </source>
</evidence>
<dbReference type="EC" id="3.1.3.48" evidence="2"/>
<feature type="region of interest" description="Disordered" evidence="5">
    <location>
        <begin position="518"/>
        <end position="727"/>
    </location>
</feature>
<sequence>MPSAAARRLYEDQIPTFMSVFDLDVETMNDRATVTVLEPKLVGMEASKLPTDALPQLQPNTLPSDSIHRHQDSTSTQNSESAESSPTTTLSCTDSSSLSDPSPSSSPESPVNLPPLSSFTSTSFSGLSSMATLTVSDTTNTERPMTSPAPRRPRNMKGLSIQPPFNSLSNSLVSEPCSPSFIKPKIPAMKRKPSQLSLKTNSSDLVTRSTLEVPVSPSVPPILQRRALKHSTSSPHMLSSLKSATFGPLGGMTIPTVLERNESGLSEFLRPSKPTPPERFDSTILEEDSPIRTQIANRAAFEFEPFHEHENNEDQKSPGYPDGPIAIYDDNVYLYLEPTADEASRFDVVINVAREVRNPFGAALGAADATSLAPVEERQGDASPNPDTAVTAASYATAFEFFPEEATAETPTTPKAMPLKEPEYIHMPWDHNTDISQDLTTLCETMERKTKEGKKVLVHCQQGASRSASLIIAYGIWRNPELSVNDAYYAAQAKSRWISPNMRLMYCLQDFQKAVSEKKLPPSSGFKTRPGRSPTKHRATLSADAIDISVKEPLTAPLPNDDVVSNGASPETSPRRSRARGNSSPNRGEPISPGPSSAPSSFSWSEREGESDDGKLPRFNISSFAKPSRTASDAETIPPVPTRLAPVPVLRPPPSPGFPSLGSSFSKPPPSPGFAPLGSPFSKSPPSPGFGNHRFGGPKGKFGLLPLSLGGSQRRDNKEPVPERHVRVMRSFPEDAALMSPRAETMTNNPLHEPFVSSFTGMQFVEVPPTPSEGLFSPRETMFPRDPFFPFGRPTQITDPRSPPTKGETPIVRSIDELL</sequence>
<accession>A0AAJ0C347</accession>